<comment type="subcellular location">
    <subcellularLocation>
        <location evidence="1">Nucleus</location>
    </subcellularLocation>
</comment>
<dbReference type="GO" id="GO:0004402">
    <property type="term" value="F:histone acetyltransferase activity"/>
    <property type="evidence" value="ECO:0007669"/>
    <property type="project" value="InterPro"/>
</dbReference>
<name>E3MQM1_CAERE</name>
<dbReference type="GeneID" id="9800290"/>
<dbReference type="OrthoDB" id="899at2759"/>
<keyword evidence="5" id="KW-0863">Zinc-finger</keyword>
<keyword evidence="8" id="KW-0805">Transcription regulation</keyword>
<evidence type="ECO:0000313" key="13">
    <source>
        <dbReference type="EMBL" id="EFP06960.1"/>
    </source>
</evidence>
<evidence type="ECO:0000256" key="3">
    <source>
        <dbReference type="ARBA" id="ARBA00022679"/>
    </source>
</evidence>
<dbReference type="InterPro" id="IPR019786">
    <property type="entry name" value="Zinc_finger_PHD-type_CS"/>
</dbReference>
<dbReference type="InParanoid" id="E3MQM1"/>
<dbReference type="PANTHER" id="PTHR13808">
    <property type="entry name" value="CBP/P300-RELATED"/>
    <property type="match status" value="1"/>
</dbReference>
<dbReference type="Gene3D" id="3.30.40.10">
    <property type="entry name" value="Zinc/RING finger domain, C3HC4 (zinc finger)"/>
    <property type="match status" value="1"/>
</dbReference>
<evidence type="ECO:0000313" key="14">
    <source>
        <dbReference type="Proteomes" id="UP000008281"/>
    </source>
</evidence>
<keyword evidence="10" id="KW-0539">Nucleus</keyword>
<evidence type="ECO:0000256" key="2">
    <source>
        <dbReference type="ARBA" id="ARBA00013184"/>
    </source>
</evidence>
<dbReference type="PROSITE" id="PS01359">
    <property type="entry name" value="ZF_PHD_1"/>
    <property type="match status" value="1"/>
</dbReference>
<gene>
    <name evidence="13" type="ORF">CRE_10410</name>
</gene>
<sequence>MALNGNNKRTCADMLCCDIDPSIPSTSQPKDKKKKGDSLLRIVTWDMIAEDVTLEKKIAQIKKMIRMMKTMGLEAFEKKVVCCTNQDTQFNASNRYCLANGECRIPPGAKYMYKKGERDVANYCIPCYETKFPAHGNKRDWKMAENINTASDVILKCSTCQEKWHKTCALFFNPDASKFVCMECGGGRSDLKTTIDTKEHAHAAAFMTEKLNELLRSRIGITVARKDKIRVCGLSEEKSIWTKALVPAIVEAEFKKKYSGKFKYVKRAFHVFQRIDGVDVILCSLYTQETPMGKRWMIDYFDSLPYFKFYDNLKSGELHQEVFHAYIEYMSSINYLNGHIWSSPPKPGDDFCFNIHPSAMKYLDRNGLIAWYQRILKNGRSLGIIKEYRNFREELEHQGGSIEKPSDLPVFVDSLWCQVMKEINFEHPNSPSEFMEALQKQYEIHATDNFVIELPGAKTPRERDTWYYSHPILGDRMGFLKKCVKENWEFPTLARAMYASVALIQYLPRYE</sequence>
<dbReference type="SMART" id="SM01250">
    <property type="entry name" value="KAT11"/>
    <property type="match status" value="1"/>
</dbReference>
<dbReference type="RefSeq" id="XP_003101553.2">
    <property type="nucleotide sequence ID" value="XM_003101505.2"/>
</dbReference>
<dbReference type="EMBL" id="DS268466">
    <property type="protein sequence ID" value="EFP06960.1"/>
    <property type="molecule type" value="Genomic_DNA"/>
</dbReference>
<dbReference type="Pfam" id="PF08214">
    <property type="entry name" value="HAT_KAT11"/>
    <property type="match status" value="1"/>
</dbReference>
<protein>
    <recommendedName>
        <fullName evidence="2">histone acetyltransferase</fullName>
        <ecNumber evidence="2">2.3.1.48</ecNumber>
    </recommendedName>
</protein>
<dbReference type="InterPro" id="IPR031162">
    <property type="entry name" value="CBP_P300_HAT"/>
</dbReference>
<evidence type="ECO:0000259" key="12">
    <source>
        <dbReference type="PROSITE" id="PS51727"/>
    </source>
</evidence>
<dbReference type="GO" id="GO:0005634">
    <property type="term" value="C:nucleus"/>
    <property type="evidence" value="ECO:0007669"/>
    <property type="project" value="UniProtKB-SubCell"/>
</dbReference>
<organism evidence="14">
    <name type="scientific">Caenorhabditis remanei</name>
    <name type="common">Caenorhabditis vulgaris</name>
    <dbReference type="NCBI Taxonomy" id="31234"/>
    <lineage>
        <taxon>Eukaryota</taxon>
        <taxon>Metazoa</taxon>
        <taxon>Ecdysozoa</taxon>
        <taxon>Nematoda</taxon>
        <taxon>Chromadorea</taxon>
        <taxon>Rhabditida</taxon>
        <taxon>Rhabditina</taxon>
        <taxon>Rhabditomorpha</taxon>
        <taxon>Rhabditoidea</taxon>
        <taxon>Rhabditidae</taxon>
        <taxon>Peloderinae</taxon>
        <taxon>Caenorhabditis</taxon>
    </lineage>
</organism>
<keyword evidence="14" id="KW-1185">Reference proteome</keyword>
<evidence type="ECO:0000256" key="6">
    <source>
        <dbReference type="ARBA" id="ARBA00022833"/>
    </source>
</evidence>
<dbReference type="PANTHER" id="PTHR13808:SF1">
    <property type="entry name" value="HISTONE ACETYLTRANSFERASE"/>
    <property type="match status" value="1"/>
</dbReference>
<keyword evidence="6" id="KW-0862">Zinc</keyword>
<dbReference type="OMA" id="HEMINEN"/>
<dbReference type="InterPro" id="IPR013083">
    <property type="entry name" value="Znf_RING/FYVE/PHD"/>
</dbReference>
<dbReference type="GO" id="GO:0003713">
    <property type="term" value="F:transcription coactivator activity"/>
    <property type="evidence" value="ECO:0007669"/>
    <property type="project" value="TreeGrafter"/>
</dbReference>
<dbReference type="GO" id="GO:0008270">
    <property type="term" value="F:zinc ion binding"/>
    <property type="evidence" value="ECO:0007669"/>
    <property type="project" value="UniProtKB-KW"/>
</dbReference>
<dbReference type="KEGG" id="crq:GCK72_004012"/>
<evidence type="ECO:0000256" key="8">
    <source>
        <dbReference type="ARBA" id="ARBA00023015"/>
    </source>
</evidence>
<dbReference type="eggNOG" id="KOG1778">
    <property type="taxonomic scope" value="Eukaryota"/>
</dbReference>
<keyword evidence="9" id="KW-0804">Transcription</keyword>
<dbReference type="PROSITE" id="PS51727">
    <property type="entry name" value="CBP_P300_HAT"/>
    <property type="match status" value="1"/>
</dbReference>
<dbReference type="GO" id="GO:0005667">
    <property type="term" value="C:transcription regulator complex"/>
    <property type="evidence" value="ECO:0007669"/>
    <property type="project" value="TreeGrafter"/>
</dbReference>
<evidence type="ECO:0000256" key="10">
    <source>
        <dbReference type="ARBA" id="ARBA00023242"/>
    </source>
</evidence>
<keyword evidence="3" id="KW-0808">Transferase</keyword>
<feature type="domain" description="CBP/p300-type HAT" evidence="12">
    <location>
        <begin position="200"/>
        <end position="511"/>
    </location>
</feature>
<evidence type="ECO:0000256" key="9">
    <source>
        <dbReference type="ARBA" id="ARBA00023163"/>
    </source>
</evidence>
<dbReference type="AlphaFoldDB" id="E3MQM1"/>
<dbReference type="GO" id="GO:0045944">
    <property type="term" value="P:positive regulation of transcription by RNA polymerase II"/>
    <property type="evidence" value="ECO:0007669"/>
    <property type="project" value="TreeGrafter"/>
</dbReference>
<evidence type="ECO:0000256" key="5">
    <source>
        <dbReference type="ARBA" id="ARBA00022771"/>
    </source>
</evidence>
<dbReference type="HOGENOM" id="CLU_024762_1_0_1"/>
<comment type="catalytic activity">
    <reaction evidence="11">
        <text>L-lysyl-[protein] + acetyl-CoA = N(6)-acetyl-L-lysyl-[protein] + CoA + H(+)</text>
        <dbReference type="Rhea" id="RHEA:45948"/>
        <dbReference type="Rhea" id="RHEA-COMP:9752"/>
        <dbReference type="Rhea" id="RHEA-COMP:10731"/>
        <dbReference type="ChEBI" id="CHEBI:15378"/>
        <dbReference type="ChEBI" id="CHEBI:29969"/>
        <dbReference type="ChEBI" id="CHEBI:57287"/>
        <dbReference type="ChEBI" id="CHEBI:57288"/>
        <dbReference type="ChEBI" id="CHEBI:61930"/>
        <dbReference type="EC" id="2.3.1.48"/>
    </reaction>
</comment>
<dbReference type="InterPro" id="IPR013178">
    <property type="entry name" value="Histone_AcTrfase_Rtt109/CBP"/>
</dbReference>
<dbReference type="EC" id="2.3.1.48" evidence="2"/>
<evidence type="ECO:0000256" key="4">
    <source>
        <dbReference type="ARBA" id="ARBA00022723"/>
    </source>
</evidence>
<dbReference type="Proteomes" id="UP000008281">
    <property type="component" value="Unassembled WGS sequence"/>
</dbReference>
<evidence type="ECO:0000256" key="7">
    <source>
        <dbReference type="ARBA" id="ARBA00022853"/>
    </source>
</evidence>
<keyword evidence="4" id="KW-0479">Metal-binding</keyword>
<evidence type="ECO:0000256" key="11">
    <source>
        <dbReference type="ARBA" id="ARBA00048017"/>
    </source>
</evidence>
<accession>E3MQM1</accession>
<keyword evidence="7" id="KW-0156">Chromatin regulator</keyword>
<proteinExistence type="predicted"/>
<reference evidence="13" key="1">
    <citation type="submission" date="2007-07" db="EMBL/GenBank/DDBJ databases">
        <title>PCAP assembly of the Caenorhabditis remanei genome.</title>
        <authorList>
            <consortium name="The Caenorhabditis remanei Sequencing Consortium"/>
            <person name="Wilson R.K."/>
        </authorList>
    </citation>
    <scope>NUCLEOTIDE SEQUENCE [LARGE SCALE GENOMIC DNA]</scope>
    <source>
        <strain evidence="13">PB4641</strain>
    </source>
</reference>
<evidence type="ECO:0000256" key="1">
    <source>
        <dbReference type="ARBA" id="ARBA00004123"/>
    </source>
</evidence>
<dbReference type="CTD" id="9800290"/>
<dbReference type="STRING" id="31234.E3MQM1"/>
<dbReference type="GO" id="GO:0000123">
    <property type="term" value="C:histone acetyltransferase complex"/>
    <property type="evidence" value="ECO:0007669"/>
    <property type="project" value="TreeGrafter"/>
</dbReference>
<dbReference type="GO" id="GO:0031490">
    <property type="term" value="F:chromatin DNA binding"/>
    <property type="evidence" value="ECO:0007669"/>
    <property type="project" value="TreeGrafter"/>
</dbReference>